<dbReference type="Proteomes" id="UP000255103">
    <property type="component" value="Unassembled WGS sequence"/>
</dbReference>
<reference evidence="1 2" key="1">
    <citation type="submission" date="2018-06" db="EMBL/GenBank/DDBJ databases">
        <authorList>
            <consortium name="Pathogen Informatics"/>
            <person name="Doyle S."/>
        </authorList>
    </citation>
    <scope>NUCLEOTIDE SEQUENCE [LARGE SCALE GENOMIC DNA]</scope>
    <source>
        <strain evidence="1 2">NCTC12219</strain>
    </source>
</reference>
<sequence length="220" mass="26173">MAIGRGLNNIGECLFQEFAEIFSKKGYEEFDILKQIPNIIKTDILEYFEYHIMDFAVNGDGEADSFFMLRTKELYDNNPNPTYISEYISIVGQLFLAGYIEFGMCGLQDKEENLLANQGVDKYQAWIYFRDNFFYTGAYEIGITDLEEKYPNMSDDDYVYSNWDTPQYWDRYRFWVMTTPKGEKYFNEILAPRFYNKYKDLEVEIDDKGNIVRWIGQINR</sequence>
<dbReference type="RefSeq" id="WP_115722303.1">
    <property type="nucleotide sequence ID" value="NZ_UGHX01000001.1"/>
</dbReference>
<organism evidence="1 2">
    <name type="scientific">Helicobacter cinaedi</name>
    <dbReference type="NCBI Taxonomy" id="213"/>
    <lineage>
        <taxon>Bacteria</taxon>
        <taxon>Pseudomonadati</taxon>
        <taxon>Campylobacterota</taxon>
        <taxon>Epsilonproteobacteria</taxon>
        <taxon>Campylobacterales</taxon>
        <taxon>Helicobacteraceae</taxon>
        <taxon>Helicobacter</taxon>
    </lineage>
</organism>
<name>A0A377JV92_9HELI</name>
<dbReference type="EMBL" id="UGHX01000001">
    <property type="protein sequence ID" value="STP11807.1"/>
    <property type="molecule type" value="Genomic_DNA"/>
</dbReference>
<protein>
    <submittedName>
        <fullName evidence="1">Uncharacterized protein</fullName>
    </submittedName>
</protein>
<accession>A0A377JV92</accession>
<proteinExistence type="predicted"/>
<evidence type="ECO:0000313" key="1">
    <source>
        <dbReference type="EMBL" id="STP11807.1"/>
    </source>
</evidence>
<evidence type="ECO:0000313" key="2">
    <source>
        <dbReference type="Proteomes" id="UP000255103"/>
    </source>
</evidence>
<dbReference type="AlphaFoldDB" id="A0A377JV92"/>
<gene>
    <name evidence="1" type="ORF">NCTC12219_01706</name>
</gene>